<feature type="transmembrane region" description="Helical" evidence="3">
    <location>
        <begin position="956"/>
        <end position="980"/>
    </location>
</feature>
<reference evidence="6" key="1">
    <citation type="journal article" date="2006" name="PLoS Biol.">
        <title>Macronuclear genome sequence of the ciliate Tetrahymena thermophila, a model eukaryote.</title>
        <authorList>
            <person name="Eisen J.A."/>
            <person name="Coyne R.S."/>
            <person name="Wu M."/>
            <person name="Wu D."/>
            <person name="Thiagarajan M."/>
            <person name="Wortman J.R."/>
            <person name="Badger J.H."/>
            <person name="Ren Q."/>
            <person name="Amedeo P."/>
            <person name="Jones K.M."/>
            <person name="Tallon L.J."/>
            <person name="Delcher A.L."/>
            <person name="Salzberg S.L."/>
            <person name="Silva J.C."/>
            <person name="Haas B.J."/>
            <person name="Majoros W.H."/>
            <person name="Farzad M."/>
            <person name="Carlton J.M."/>
            <person name="Smith R.K. Jr."/>
            <person name="Garg J."/>
            <person name="Pearlman R.E."/>
            <person name="Karrer K.M."/>
            <person name="Sun L."/>
            <person name="Manning G."/>
            <person name="Elde N.C."/>
            <person name="Turkewitz A.P."/>
            <person name="Asai D.J."/>
            <person name="Wilkes D.E."/>
            <person name="Wang Y."/>
            <person name="Cai H."/>
            <person name="Collins K."/>
            <person name="Stewart B.A."/>
            <person name="Lee S.R."/>
            <person name="Wilamowska K."/>
            <person name="Weinberg Z."/>
            <person name="Ruzzo W.L."/>
            <person name="Wloga D."/>
            <person name="Gaertig J."/>
            <person name="Frankel J."/>
            <person name="Tsao C.-C."/>
            <person name="Gorovsky M.A."/>
            <person name="Keeling P.J."/>
            <person name="Waller R.F."/>
            <person name="Patron N.J."/>
            <person name="Cherry J.M."/>
            <person name="Stover N.A."/>
            <person name="Krieger C.J."/>
            <person name="del Toro C."/>
            <person name="Ryder H.F."/>
            <person name="Williamson S.C."/>
            <person name="Barbeau R.A."/>
            <person name="Hamilton E.P."/>
            <person name="Orias E."/>
        </authorList>
    </citation>
    <scope>NUCLEOTIDE SEQUENCE [LARGE SCALE GENOMIC DNA]</scope>
    <source>
        <strain evidence="6">SB210</strain>
    </source>
</reference>
<accession>Q22BE7</accession>
<feature type="transmembrane region" description="Helical" evidence="3">
    <location>
        <begin position="646"/>
        <end position="668"/>
    </location>
</feature>
<feature type="chain" id="PRO_5004200587" evidence="4">
    <location>
        <begin position="25"/>
        <end position="1745"/>
    </location>
</feature>
<feature type="coiled-coil region" evidence="1">
    <location>
        <begin position="1131"/>
        <end position="1167"/>
    </location>
</feature>
<keyword evidence="3" id="KW-1133">Transmembrane helix</keyword>
<name>Q22BE7_TETTS</name>
<feature type="transmembrane region" description="Helical" evidence="3">
    <location>
        <begin position="674"/>
        <end position="692"/>
    </location>
</feature>
<dbReference type="OrthoDB" id="287164at2759"/>
<feature type="transmembrane region" description="Helical" evidence="3">
    <location>
        <begin position="1056"/>
        <end position="1077"/>
    </location>
</feature>
<proteinExistence type="predicted"/>
<evidence type="ECO:0000313" key="6">
    <source>
        <dbReference type="Proteomes" id="UP000009168"/>
    </source>
</evidence>
<evidence type="ECO:0000256" key="3">
    <source>
        <dbReference type="SAM" id="Phobius"/>
    </source>
</evidence>
<evidence type="ECO:0000256" key="1">
    <source>
        <dbReference type="SAM" id="Coils"/>
    </source>
</evidence>
<evidence type="ECO:0000256" key="4">
    <source>
        <dbReference type="SAM" id="SignalP"/>
    </source>
</evidence>
<dbReference type="RefSeq" id="XP_001030271.2">
    <property type="nucleotide sequence ID" value="XM_001030271.3"/>
</dbReference>
<keyword evidence="3" id="KW-0472">Membrane</keyword>
<evidence type="ECO:0000256" key="2">
    <source>
        <dbReference type="SAM" id="MobiDB-lite"/>
    </source>
</evidence>
<dbReference type="Proteomes" id="UP000009168">
    <property type="component" value="Unassembled WGS sequence"/>
</dbReference>
<dbReference type="GeneID" id="7841173"/>
<dbReference type="EMBL" id="GG662519">
    <property type="protein sequence ID" value="EAR82608.2"/>
    <property type="molecule type" value="Genomic_DNA"/>
</dbReference>
<keyword evidence="3 5" id="KW-0812">Transmembrane</keyword>
<dbReference type="KEGG" id="tet:TTHERM_01106100"/>
<dbReference type="HOGENOM" id="CLU_242580_0_0_1"/>
<gene>
    <name evidence="5" type="ORF">TTHERM_01106100</name>
</gene>
<feature type="transmembrane region" description="Helical" evidence="3">
    <location>
        <begin position="596"/>
        <end position="616"/>
    </location>
</feature>
<feature type="transmembrane region" description="Helical" evidence="3">
    <location>
        <begin position="1089"/>
        <end position="1105"/>
    </location>
</feature>
<dbReference type="InParanoid" id="Q22BE7"/>
<feature type="region of interest" description="Disordered" evidence="2">
    <location>
        <begin position="1013"/>
        <end position="1034"/>
    </location>
</feature>
<feature type="transmembrane region" description="Helical" evidence="3">
    <location>
        <begin position="479"/>
        <end position="503"/>
    </location>
</feature>
<sequence length="1745" mass="206154">MVQMKNYLFLTLLTSIIIKNTLQTMESEQQSFEITQQKDFFQKRNLDLNVPNNQRRSLQIDEMNINPLLFSMYSQEEIMDSGGEFKLKSKIFDFPSQTIANVTFDMRQMKHTYKDNTGDIFTYEADWILCIIMSESIILDNDSYQCIDLPQKLVNSLKQPIDVIHKFSLYSMKDQKLMILIKILNSKYYSLRLNFLNSVSVSLESPKRAIYGENQSFIFYINQKQITVPVNAINLDKQLQIGDYLVSYQENYYNQLPLEQNDLTQTNAALSTDTYFSKLKGVFMPYIPYFSNCRQFGSMGFFYQITENHENCNLVSPQNVKVIDPFVFGDKPYSDECENVGFDCVLDEYTFFPFTQDLWYRQQKEQALFSMKASPYQFNSEEANSDEIPIDDLVEIQIDSEVPENKLPKKISLQINYYQINSLEKQIINGQINFESFVTPTDDQANGKEPFNYDLLVSFHSMTQSELTIAFALDIRVYLIMYFIIGFFSLMSICIFTGYHIILRRSKSKFQTKIIECIQTIYPSAIYGTFLTLIPLGIILILNLAIMGGRFWDYQFNIYGCDPKTDSCQLTIFDNYKDDEISFSDDEMDNLRNGRYGLSIIIIGLYIMYACSDLLISQNKTKEEYKLEQYASDGNSWFKRFWEKSYFMLFYFFMIIIMEIIIQWSISTNFGENVWYYLCTLKILGMLSEILGSKFFSKKILSAPIAYGLDCTLDVATLGANDFIDFLLSFFIEQGIQMIERTYINVIMKEVEDFIDVAQESWEARQKEEQQDTLLNLSLIQQDDGEQTLNNSSVYFSDNFEESFESLFQNQGSDIEKNQKRKKHQLKMQSDIHRQTKTSKEELNSSFDESDENDINESYFKNLLDSKLQGQQLNRKNQSQILAKEKINDQANKKQNLQSQKNHEIDTDSDEVIDRYADFVNGMIGPLVLPIITSQCWIFYEQNQIANAYNIERESYIYYFLFTVIILPFRLAIDIVYYHLWVGYHDMDFLDYAKKSKKRFLFRKQAWKANEPNIESKSEGEESGEQMQIKEQSKKENRKIDEELVDLDRWCFSSQFYFVHSLFLIGMMNCVFGIYNITSAQHNLFKDQMTFPIIFLWIILCYFVHKICIVGGKFFGIWKVKQNVETNIEEKQNVESSQGDLEQNIKQQNKKEKVKIIQKEKEQMKVQNYINLKKSQFENPNFRKNFIQSNKYWLRRNISKVLNKETKQKYRDLILEQMENINLKLKKRSDFKHYLLMKKMKRIKQNLFMAENKEALLNNSKNSNIQNQSDQEFDDYMYNLEQDYYLEDQQRQNLFSLEAQMKPNRPSDIPNSTKILIKYWLYRSRNYSKACALVGGIFDKKIKQYCQFCGNNWGLTCQPEQNVEDLFLQYIRKMNFKNVTTDKQKDGWQDYFQEQCLFRTECFDCNQLAADNFQKICKENKIKAHINYKASCYLNCNKNMSQQFLLELQQDENSQNLFGSTVEDRGDYTPIDEEEEQKNQQQLVKAKQLDIKQYQIQPKQFQDQRQNKMLGLRRMNQITPASTQRDSLQDLSFLVSNKSTSRQPFISQQTNEFTNTQIPISEINLDKSQTKFQKYQKNFVESTLKQNYLQSEKLISDIQLNSFAENQTLFNDEDNIKLSNRSYNVYSSINKFDDCESKLDTSRGQLQKMQDFQVRDTVSLSRLLVSQNTYDVQTDEAYAQPNKQIQIQKSQNQNFEDFKNEKTLLDNNKFNQKYSTNQNLTLQIKLSKFVRLWKQLAQDRLKNKN</sequence>
<organism evidence="5 6">
    <name type="scientific">Tetrahymena thermophila (strain SB210)</name>
    <dbReference type="NCBI Taxonomy" id="312017"/>
    <lineage>
        <taxon>Eukaryota</taxon>
        <taxon>Sar</taxon>
        <taxon>Alveolata</taxon>
        <taxon>Ciliophora</taxon>
        <taxon>Intramacronucleata</taxon>
        <taxon>Oligohymenophorea</taxon>
        <taxon>Hymenostomatida</taxon>
        <taxon>Tetrahymenina</taxon>
        <taxon>Tetrahymenidae</taxon>
        <taxon>Tetrahymena</taxon>
    </lineage>
</organism>
<feature type="transmembrane region" description="Helical" evidence="3">
    <location>
        <begin position="524"/>
        <end position="546"/>
    </location>
</feature>
<keyword evidence="1" id="KW-0175">Coiled coil</keyword>
<feature type="region of interest" description="Disordered" evidence="2">
    <location>
        <begin position="816"/>
        <end position="853"/>
    </location>
</feature>
<keyword evidence="6" id="KW-1185">Reference proteome</keyword>
<evidence type="ECO:0000313" key="5">
    <source>
        <dbReference type="EMBL" id="EAR82608.2"/>
    </source>
</evidence>
<keyword evidence="4" id="KW-0732">Signal</keyword>
<protein>
    <submittedName>
        <fullName evidence="5">Transmembrane protein, putative</fullName>
    </submittedName>
</protein>
<feature type="signal peptide" evidence="4">
    <location>
        <begin position="1"/>
        <end position="24"/>
    </location>
</feature>
<feature type="compositionally biased region" description="Basic and acidic residues" evidence="2">
    <location>
        <begin position="830"/>
        <end position="843"/>
    </location>
</feature>